<evidence type="ECO:0000256" key="9">
    <source>
        <dbReference type="SAM" id="Phobius"/>
    </source>
</evidence>
<feature type="transmembrane region" description="Helical" evidence="9">
    <location>
        <begin position="119"/>
        <end position="140"/>
    </location>
</feature>
<feature type="domain" description="Histidine kinase/HSP90-like ATPase" evidence="10">
    <location>
        <begin position="276"/>
        <end position="367"/>
    </location>
</feature>
<evidence type="ECO:0000256" key="1">
    <source>
        <dbReference type="ARBA" id="ARBA00000085"/>
    </source>
</evidence>
<dbReference type="Gene3D" id="1.20.5.1930">
    <property type="match status" value="1"/>
</dbReference>
<keyword evidence="3" id="KW-0597">Phosphoprotein</keyword>
<evidence type="ECO:0000313" key="12">
    <source>
        <dbReference type="EMBL" id="GAA3892589.1"/>
    </source>
</evidence>
<dbReference type="EMBL" id="BAAAZA010000029">
    <property type="protein sequence ID" value="GAA3892589.1"/>
    <property type="molecule type" value="Genomic_DNA"/>
</dbReference>
<evidence type="ECO:0000313" key="13">
    <source>
        <dbReference type="Proteomes" id="UP001501563"/>
    </source>
</evidence>
<evidence type="ECO:0000256" key="8">
    <source>
        <dbReference type="ARBA" id="ARBA00023012"/>
    </source>
</evidence>
<dbReference type="Pfam" id="PF07730">
    <property type="entry name" value="HisKA_3"/>
    <property type="match status" value="1"/>
</dbReference>
<evidence type="ECO:0000256" key="5">
    <source>
        <dbReference type="ARBA" id="ARBA00022741"/>
    </source>
</evidence>
<evidence type="ECO:0000259" key="10">
    <source>
        <dbReference type="Pfam" id="PF02518"/>
    </source>
</evidence>
<dbReference type="InterPro" id="IPR011712">
    <property type="entry name" value="Sig_transdc_His_kin_sub3_dim/P"/>
</dbReference>
<keyword evidence="13" id="KW-1185">Reference proteome</keyword>
<evidence type="ECO:0000256" key="3">
    <source>
        <dbReference type="ARBA" id="ARBA00022553"/>
    </source>
</evidence>
<keyword evidence="8" id="KW-0902">Two-component regulatory system</keyword>
<comment type="catalytic activity">
    <reaction evidence="1">
        <text>ATP + protein L-histidine = ADP + protein N-phospho-L-histidine.</text>
        <dbReference type="EC" id="2.7.13.3"/>
    </reaction>
</comment>
<dbReference type="GO" id="GO:0016301">
    <property type="term" value="F:kinase activity"/>
    <property type="evidence" value="ECO:0007669"/>
    <property type="project" value="UniProtKB-KW"/>
</dbReference>
<keyword evidence="9" id="KW-0472">Membrane</keyword>
<dbReference type="EC" id="2.7.13.3" evidence="2"/>
<proteinExistence type="predicted"/>
<keyword evidence="9" id="KW-1133">Transmembrane helix</keyword>
<evidence type="ECO:0000256" key="6">
    <source>
        <dbReference type="ARBA" id="ARBA00022777"/>
    </source>
</evidence>
<evidence type="ECO:0000256" key="2">
    <source>
        <dbReference type="ARBA" id="ARBA00012438"/>
    </source>
</evidence>
<dbReference type="CDD" id="cd16917">
    <property type="entry name" value="HATPase_UhpB-NarQ-NarX-like"/>
    <property type="match status" value="1"/>
</dbReference>
<keyword evidence="5" id="KW-0547">Nucleotide-binding</keyword>
<evidence type="ECO:0000259" key="11">
    <source>
        <dbReference type="Pfam" id="PF07730"/>
    </source>
</evidence>
<dbReference type="PANTHER" id="PTHR24421:SF10">
    <property type="entry name" value="NITRATE_NITRITE SENSOR PROTEIN NARQ"/>
    <property type="match status" value="1"/>
</dbReference>
<feature type="transmembrane region" description="Helical" evidence="9">
    <location>
        <begin position="56"/>
        <end position="79"/>
    </location>
</feature>
<dbReference type="InterPro" id="IPR003594">
    <property type="entry name" value="HATPase_dom"/>
</dbReference>
<keyword evidence="9" id="KW-0812">Transmembrane</keyword>
<comment type="caution">
    <text evidence="12">The sequence shown here is derived from an EMBL/GenBank/DDBJ whole genome shotgun (WGS) entry which is preliminary data.</text>
</comment>
<accession>A0ABP7L206</accession>
<evidence type="ECO:0000256" key="4">
    <source>
        <dbReference type="ARBA" id="ARBA00022679"/>
    </source>
</evidence>
<dbReference type="SUPFAM" id="SSF55874">
    <property type="entry name" value="ATPase domain of HSP90 chaperone/DNA topoisomerase II/histidine kinase"/>
    <property type="match status" value="1"/>
</dbReference>
<dbReference type="InterPro" id="IPR036890">
    <property type="entry name" value="HATPase_C_sf"/>
</dbReference>
<dbReference type="InterPro" id="IPR050482">
    <property type="entry name" value="Sensor_HK_TwoCompSys"/>
</dbReference>
<feature type="transmembrane region" description="Helical" evidence="9">
    <location>
        <begin position="86"/>
        <end position="107"/>
    </location>
</feature>
<keyword evidence="6 12" id="KW-0418">Kinase</keyword>
<keyword evidence="7" id="KW-0067">ATP-binding</keyword>
<keyword evidence="4" id="KW-0808">Transferase</keyword>
<dbReference type="Gene3D" id="3.30.565.10">
    <property type="entry name" value="Histidine kinase-like ATPase, C-terminal domain"/>
    <property type="match status" value="1"/>
</dbReference>
<dbReference type="Pfam" id="PF02518">
    <property type="entry name" value="HATPase_c"/>
    <property type="match status" value="1"/>
</dbReference>
<feature type="domain" description="Signal transduction histidine kinase subgroup 3 dimerisation and phosphoacceptor" evidence="11">
    <location>
        <begin position="172"/>
        <end position="235"/>
    </location>
</feature>
<dbReference type="RefSeq" id="WP_331264958.1">
    <property type="nucleotide sequence ID" value="NZ_BAAAZA010000029.1"/>
</dbReference>
<sequence length="373" mass="40007">MSPGRLPAPVVDGLLVGAALVDTWVNVDLTDPAETVCALLAAFALALRRRLPLTTFVLALPTALITDAVFATIAALYTLSSLSRRLWLPAVCALAFAAADFLPWPWSAVRPAELARTPSLIQLVYTLATAAAPVFLGQLVQAHRELSLRLAEISDAREHERLLTDQSILSEERAQLAREMHDVVSHQVSLIAVQAGALQVGSRDNETRAAAATIRQLSVQTLDELRHMVSVLRASGGRRTELTPQPSLADLRRLVAGSGIEAELETDLPGDLPPTVQRAVYRTVQEALTNVRKHAPGARATVRIHHGDDALHTVVTNTAPTRPALALPSAHHGLVGLRQRAELLGGTVEAGPTADGGYRLHLELPAEGRPNRE</sequence>
<gene>
    <name evidence="12" type="ORF">GCM10022207_70380</name>
</gene>
<dbReference type="Proteomes" id="UP001501563">
    <property type="component" value="Unassembled WGS sequence"/>
</dbReference>
<name>A0ABP7L206_9ACTN</name>
<evidence type="ECO:0000256" key="7">
    <source>
        <dbReference type="ARBA" id="ARBA00022840"/>
    </source>
</evidence>
<protein>
    <recommendedName>
        <fullName evidence="2">histidine kinase</fullName>
        <ecNumber evidence="2">2.7.13.3</ecNumber>
    </recommendedName>
</protein>
<dbReference type="PANTHER" id="PTHR24421">
    <property type="entry name" value="NITRATE/NITRITE SENSOR PROTEIN NARX-RELATED"/>
    <property type="match status" value="1"/>
</dbReference>
<reference evidence="13" key="1">
    <citation type="journal article" date="2019" name="Int. J. Syst. Evol. Microbiol.">
        <title>The Global Catalogue of Microorganisms (GCM) 10K type strain sequencing project: providing services to taxonomists for standard genome sequencing and annotation.</title>
        <authorList>
            <consortium name="The Broad Institute Genomics Platform"/>
            <consortium name="The Broad Institute Genome Sequencing Center for Infectious Disease"/>
            <person name="Wu L."/>
            <person name="Ma J."/>
        </authorList>
    </citation>
    <scope>NUCLEOTIDE SEQUENCE [LARGE SCALE GENOMIC DNA]</scope>
    <source>
        <strain evidence="13">JCM 16578</strain>
    </source>
</reference>
<organism evidence="12 13">
    <name type="scientific">Streptomyces lannensis</name>
    <dbReference type="NCBI Taxonomy" id="766498"/>
    <lineage>
        <taxon>Bacteria</taxon>
        <taxon>Bacillati</taxon>
        <taxon>Actinomycetota</taxon>
        <taxon>Actinomycetes</taxon>
        <taxon>Kitasatosporales</taxon>
        <taxon>Streptomycetaceae</taxon>
        <taxon>Streptomyces</taxon>
    </lineage>
</organism>